<name>X1F9H4_9ZZZZ</name>
<comment type="caution">
    <text evidence="1">The sequence shown here is derived from an EMBL/GenBank/DDBJ whole genome shotgun (WGS) entry which is preliminary data.</text>
</comment>
<evidence type="ECO:0000313" key="1">
    <source>
        <dbReference type="EMBL" id="GAH41612.1"/>
    </source>
</evidence>
<proteinExistence type="predicted"/>
<feature type="non-terminal residue" evidence="1">
    <location>
        <position position="1"/>
    </location>
</feature>
<sequence length="29" mass="3243">AKNLSEEMIELFADNEQGGFFLPAKTVKD</sequence>
<organism evidence="1">
    <name type="scientific">marine sediment metagenome</name>
    <dbReference type="NCBI Taxonomy" id="412755"/>
    <lineage>
        <taxon>unclassified sequences</taxon>
        <taxon>metagenomes</taxon>
        <taxon>ecological metagenomes</taxon>
    </lineage>
</organism>
<gene>
    <name evidence="1" type="ORF">S03H2_11365</name>
</gene>
<dbReference type="AlphaFoldDB" id="X1F9H4"/>
<accession>X1F9H4</accession>
<protein>
    <submittedName>
        <fullName evidence="1">Uncharacterized protein</fullName>
    </submittedName>
</protein>
<reference evidence="1" key="1">
    <citation type="journal article" date="2014" name="Front. Microbiol.">
        <title>High frequency of phylogenetically diverse reductive dehalogenase-homologous genes in deep subseafloor sedimentary metagenomes.</title>
        <authorList>
            <person name="Kawai M."/>
            <person name="Futagami T."/>
            <person name="Toyoda A."/>
            <person name="Takaki Y."/>
            <person name="Nishi S."/>
            <person name="Hori S."/>
            <person name="Arai W."/>
            <person name="Tsubouchi T."/>
            <person name="Morono Y."/>
            <person name="Uchiyama I."/>
            <person name="Ito T."/>
            <person name="Fujiyama A."/>
            <person name="Inagaki F."/>
            <person name="Takami H."/>
        </authorList>
    </citation>
    <scope>NUCLEOTIDE SEQUENCE</scope>
    <source>
        <strain evidence="1">Expedition CK06-06</strain>
    </source>
</reference>
<dbReference type="EMBL" id="BARU01005807">
    <property type="protein sequence ID" value="GAH41612.1"/>
    <property type="molecule type" value="Genomic_DNA"/>
</dbReference>